<dbReference type="EMBL" id="CP015608">
    <property type="protein sequence ID" value="APT48392.1"/>
    <property type="molecule type" value="Genomic_DNA"/>
</dbReference>
<name>A0A1L6ZPG0_BACIA</name>
<keyword evidence="1" id="KW-0812">Transmembrane</keyword>
<keyword evidence="1" id="KW-0472">Membrane</keyword>
<evidence type="ECO:0000313" key="2">
    <source>
        <dbReference type="EMBL" id="APT48392.1"/>
    </source>
</evidence>
<protein>
    <recommendedName>
        <fullName evidence="4">TrsD</fullName>
    </recommendedName>
</protein>
<geneLocation type="plasmid" evidence="2 3">
    <name>unnamed1</name>
</geneLocation>
<evidence type="ECO:0000256" key="1">
    <source>
        <dbReference type="SAM" id="Phobius"/>
    </source>
</evidence>
<sequence length="335" mass="39504">MVASRQAELEKEFKIELPLNIDPNRYLFNFRVKDLFILLPFAGLGAYLEWLLFKISMLNEMTVIFPLIPLVLMGVFLLIKDPDRKNISLGKRFLWTIAFSRREKEFMFDKKEKNEFSDDIRSKLGIFNITSGCYETLDDRLIKVIKVSNVNLETMPLSDKTRTLRQWENFLQDADEKWFPMQIPQYTKPVNLTTYLAEIREQAENKNRVQRMLADSYIKKGNDIQKDRSMVSKESYFIVSQDGTSEQSLKELNRETQLIKGKLENMLQGRYSLKAKVLDNEELFKLLYTTIDYENAQANMDYGGTYDFGLDLSLTEDEYKEMVKKKEELERTRII</sequence>
<organism evidence="2 3">
    <name type="scientific">Bacillus safensis</name>
    <dbReference type="NCBI Taxonomy" id="561879"/>
    <lineage>
        <taxon>Bacteria</taxon>
        <taxon>Bacillati</taxon>
        <taxon>Bacillota</taxon>
        <taxon>Bacilli</taxon>
        <taxon>Bacillales</taxon>
        <taxon>Bacillaceae</taxon>
        <taxon>Bacillus</taxon>
    </lineage>
</organism>
<dbReference type="AlphaFoldDB" id="A0A1L6ZPG0"/>
<feature type="transmembrane region" description="Helical" evidence="1">
    <location>
        <begin position="35"/>
        <end position="55"/>
    </location>
</feature>
<dbReference type="Proteomes" id="UP000185426">
    <property type="component" value="Plasmid unnamed1"/>
</dbReference>
<gene>
    <name evidence="2" type="ORF">BSA145_21130</name>
</gene>
<keyword evidence="1" id="KW-1133">Transmembrane helix</keyword>
<evidence type="ECO:0000313" key="3">
    <source>
        <dbReference type="Proteomes" id="UP000185426"/>
    </source>
</evidence>
<feature type="transmembrane region" description="Helical" evidence="1">
    <location>
        <begin position="61"/>
        <end position="79"/>
    </location>
</feature>
<reference evidence="2 3" key="1">
    <citation type="submission" date="2016-05" db="EMBL/GenBank/DDBJ databases">
        <title>Complete Genome and Methylome Analysis of Psychrotrophic Bacterial Isolates from Antarctic Lake Untersee.</title>
        <authorList>
            <person name="Fomenkov A."/>
            <person name="Akimov V.N."/>
            <person name="Vasilyeva L.V."/>
            <person name="Andersen D."/>
            <person name="Vincze T."/>
            <person name="Roberts R.J."/>
        </authorList>
    </citation>
    <scope>NUCLEOTIDE SEQUENCE [LARGE SCALE GENOMIC DNA]</scope>
    <source>
        <strain evidence="2 3">U14-5</strain>
        <plasmid evidence="2 3">unnamed1</plasmid>
    </source>
</reference>
<keyword evidence="2" id="KW-0614">Plasmid</keyword>
<accession>A0A1L6ZPG0</accession>
<evidence type="ECO:0008006" key="4">
    <source>
        <dbReference type="Google" id="ProtNLM"/>
    </source>
</evidence>
<proteinExistence type="predicted"/>